<accession>A0A850XEW2</accession>
<feature type="domain" description="C2" evidence="2">
    <location>
        <begin position="157"/>
        <end position="276"/>
    </location>
</feature>
<evidence type="ECO:0000313" key="4">
    <source>
        <dbReference type="Proteomes" id="UP000653271"/>
    </source>
</evidence>
<evidence type="ECO:0000259" key="2">
    <source>
        <dbReference type="PROSITE" id="PS50004"/>
    </source>
</evidence>
<dbReference type="GO" id="GO:0048791">
    <property type="term" value="P:calcium ion-regulated exocytosis of neurotransmitter"/>
    <property type="evidence" value="ECO:0007669"/>
    <property type="project" value="TreeGrafter"/>
</dbReference>
<sequence>MVLSAPVIALGATLGTATSILALCGLTCFCKCKQPGKGLSEKDQEEDSGNVKPSVLQSVQQFNVKKTAEPVQPRALLKFPNIYGPKPVVTSPEIVNYTQYSLKTTEEPTTGKRISFDENRMKIEVNEELFVLPQNGVVKDVCVTEHLNPERAASGNQAPELHYSLVYDQQKAELRVALLEGKEQRPSTDNGCHCYILGTLVGKSGIAEAQTELKKKVLHTLWEEVLRFPLMEDDMAEGTLTLTLRNCDKFSRHSIVGELKLRLANMAESFEMAQWERLKIPEKEPPTGHGEVLLSISYLPAANRLLVVIIKAKNLHSKQLKDLLGNDVSVKVTLRHQSLKLKKKQTKRAKHKINPVWNEMIMFEVPHELLHASTVELEMLSQDDTGQSHMLGKCSLGLHVTGTERNHWEEMLRNPRRQIAMWHQLHM</sequence>
<dbReference type="Gene3D" id="2.60.40.150">
    <property type="entry name" value="C2 domain"/>
    <property type="match status" value="2"/>
</dbReference>
<organism evidence="3 4">
    <name type="scientific">Piaya cayana</name>
    <name type="common">Common squirrel cuckoo</name>
    <dbReference type="NCBI Taxonomy" id="33601"/>
    <lineage>
        <taxon>Eukaryota</taxon>
        <taxon>Metazoa</taxon>
        <taxon>Chordata</taxon>
        <taxon>Craniata</taxon>
        <taxon>Vertebrata</taxon>
        <taxon>Euteleostomi</taxon>
        <taxon>Archelosauria</taxon>
        <taxon>Archosauria</taxon>
        <taxon>Dinosauria</taxon>
        <taxon>Saurischia</taxon>
        <taxon>Theropoda</taxon>
        <taxon>Coelurosauria</taxon>
        <taxon>Aves</taxon>
        <taxon>Neognathae</taxon>
        <taxon>Neoaves</taxon>
        <taxon>Otidimorphae</taxon>
        <taxon>Cuculiformes</taxon>
        <taxon>Coccyzidae</taxon>
        <taxon>Piaya</taxon>
    </lineage>
</organism>
<dbReference type="InterPro" id="IPR028692">
    <property type="entry name" value="Syt13_C2B"/>
</dbReference>
<dbReference type="GO" id="GO:0005544">
    <property type="term" value="F:calcium-dependent phospholipid binding"/>
    <property type="evidence" value="ECO:0007669"/>
    <property type="project" value="TreeGrafter"/>
</dbReference>
<dbReference type="GO" id="GO:0030672">
    <property type="term" value="C:synaptic vesicle membrane"/>
    <property type="evidence" value="ECO:0007669"/>
    <property type="project" value="TreeGrafter"/>
</dbReference>
<dbReference type="PANTHER" id="PTHR10024">
    <property type="entry name" value="SYNAPTOTAGMIN"/>
    <property type="match status" value="1"/>
</dbReference>
<reference evidence="3" key="1">
    <citation type="submission" date="2019-09" db="EMBL/GenBank/DDBJ databases">
        <title>Bird 10,000 Genomes (B10K) Project - Family phase.</title>
        <authorList>
            <person name="Zhang G."/>
        </authorList>
    </citation>
    <scope>NUCLEOTIDE SEQUENCE</scope>
    <source>
        <strain evidence="3">B10K-DU-008-47</strain>
        <tissue evidence="3">Mixed tissue sample</tissue>
    </source>
</reference>
<feature type="non-terminal residue" evidence="3">
    <location>
        <position position="427"/>
    </location>
</feature>
<dbReference type="GO" id="GO:0001786">
    <property type="term" value="F:phosphatidylserine binding"/>
    <property type="evidence" value="ECO:0007669"/>
    <property type="project" value="TreeGrafter"/>
</dbReference>
<feature type="non-terminal residue" evidence="3">
    <location>
        <position position="1"/>
    </location>
</feature>
<dbReference type="FunFam" id="2.60.40.150:FF:000101">
    <property type="entry name" value="Synaptotagmin 13"/>
    <property type="match status" value="1"/>
</dbReference>
<evidence type="ECO:0000256" key="1">
    <source>
        <dbReference type="ARBA" id="ARBA00006996"/>
    </source>
</evidence>
<dbReference type="GO" id="GO:0031045">
    <property type="term" value="C:dense core granule"/>
    <property type="evidence" value="ECO:0007669"/>
    <property type="project" value="TreeGrafter"/>
</dbReference>
<dbReference type="EMBL" id="WAAB01022166">
    <property type="protein sequence ID" value="NWH80760.1"/>
    <property type="molecule type" value="Genomic_DNA"/>
</dbReference>
<dbReference type="CDD" id="cd08407">
    <property type="entry name" value="C2B_Synaptotagmin-13"/>
    <property type="match status" value="1"/>
</dbReference>
<dbReference type="GO" id="GO:0048488">
    <property type="term" value="P:synaptic vesicle endocytosis"/>
    <property type="evidence" value="ECO:0007669"/>
    <property type="project" value="TreeGrafter"/>
</dbReference>
<comment type="caution">
    <text evidence="3">The sequence shown here is derived from an EMBL/GenBank/DDBJ whole genome shotgun (WGS) entry which is preliminary data.</text>
</comment>
<protein>
    <submittedName>
        <fullName evidence="3">SYT13 protein</fullName>
    </submittedName>
</protein>
<comment type="similarity">
    <text evidence="1">Belongs to the synaptotagmin family.</text>
</comment>
<evidence type="ECO:0000313" key="3">
    <source>
        <dbReference type="EMBL" id="NWH80760.1"/>
    </source>
</evidence>
<dbReference type="InterPro" id="IPR000008">
    <property type="entry name" value="C2_dom"/>
</dbReference>
<dbReference type="SMART" id="SM00239">
    <property type="entry name" value="C2"/>
    <property type="match status" value="2"/>
</dbReference>
<dbReference type="PANTHER" id="PTHR10024:SF250">
    <property type="entry name" value="SYNAPTOTAGMIN-13"/>
    <property type="match status" value="1"/>
</dbReference>
<feature type="domain" description="C2" evidence="2">
    <location>
        <begin position="288"/>
        <end position="423"/>
    </location>
</feature>
<dbReference type="Proteomes" id="UP000653271">
    <property type="component" value="Unassembled WGS sequence"/>
</dbReference>
<dbReference type="GO" id="GO:0030424">
    <property type="term" value="C:axon"/>
    <property type="evidence" value="ECO:0007669"/>
    <property type="project" value="TreeGrafter"/>
</dbReference>
<gene>
    <name evidence="3" type="primary">Syt13</name>
    <name evidence="3" type="ORF">PIACAY_R11131</name>
</gene>
<dbReference type="PROSITE" id="PS50004">
    <property type="entry name" value="C2"/>
    <property type="match status" value="2"/>
</dbReference>
<dbReference type="GO" id="GO:0000149">
    <property type="term" value="F:SNARE binding"/>
    <property type="evidence" value="ECO:0007669"/>
    <property type="project" value="TreeGrafter"/>
</dbReference>
<dbReference type="SUPFAM" id="SSF49562">
    <property type="entry name" value="C2 domain (Calcium/lipid-binding domain, CaLB)"/>
    <property type="match status" value="2"/>
</dbReference>
<proteinExistence type="inferred from homology"/>
<name>A0A850XEW2_PIACA</name>
<dbReference type="GO" id="GO:0005886">
    <property type="term" value="C:plasma membrane"/>
    <property type="evidence" value="ECO:0007669"/>
    <property type="project" value="TreeGrafter"/>
</dbReference>
<dbReference type="AlphaFoldDB" id="A0A850XEW2"/>
<keyword evidence="4" id="KW-1185">Reference proteome</keyword>
<dbReference type="GO" id="GO:0005509">
    <property type="term" value="F:calcium ion binding"/>
    <property type="evidence" value="ECO:0007669"/>
    <property type="project" value="TreeGrafter"/>
</dbReference>
<dbReference type="OrthoDB" id="9997431at2759"/>
<dbReference type="GO" id="GO:0030276">
    <property type="term" value="F:clathrin binding"/>
    <property type="evidence" value="ECO:0007669"/>
    <property type="project" value="TreeGrafter"/>
</dbReference>
<dbReference type="InterPro" id="IPR035892">
    <property type="entry name" value="C2_domain_sf"/>
</dbReference>
<dbReference type="Pfam" id="PF00168">
    <property type="entry name" value="C2"/>
    <property type="match status" value="2"/>
</dbReference>